<dbReference type="Proteomes" id="UP000002287">
    <property type="component" value="Plasmid pBVIE03"/>
</dbReference>
<evidence type="ECO:0000313" key="1">
    <source>
        <dbReference type="EMBL" id="ABO60228.1"/>
    </source>
</evidence>
<protein>
    <submittedName>
        <fullName evidence="1">Uncharacterized protein</fullName>
    </submittedName>
</protein>
<keyword evidence="1" id="KW-0614">Plasmid</keyword>
<evidence type="ECO:0000313" key="2">
    <source>
        <dbReference type="Proteomes" id="UP000002287"/>
    </source>
</evidence>
<geneLocation type="plasmid" evidence="1 2">
    <name>pBVIE03</name>
</geneLocation>
<dbReference type="AlphaFoldDB" id="A4JVC5"/>
<reference evidence="1 2" key="1">
    <citation type="submission" date="2007-03" db="EMBL/GenBank/DDBJ databases">
        <title>Complete sequence of plasmid pBVIE03 of Burkholderia vietnamiensis G4.</title>
        <authorList>
            <consortium name="US DOE Joint Genome Institute"/>
            <person name="Copeland A."/>
            <person name="Lucas S."/>
            <person name="Lapidus A."/>
            <person name="Barry K."/>
            <person name="Detter J.C."/>
            <person name="Glavina del Rio T."/>
            <person name="Hammon N."/>
            <person name="Israni S."/>
            <person name="Dalin E."/>
            <person name="Tice H."/>
            <person name="Pitluck S."/>
            <person name="Chain P."/>
            <person name="Malfatti S."/>
            <person name="Shin M."/>
            <person name="Vergez L."/>
            <person name="Schmutz J."/>
            <person name="Larimer F."/>
            <person name="Land M."/>
            <person name="Hauser L."/>
            <person name="Kyrpides N."/>
            <person name="Tiedje J."/>
            <person name="Richardson P."/>
        </authorList>
    </citation>
    <scope>NUCLEOTIDE SEQUENCE [LARGE SCALE GENOMIC DNA]</scope>
    <source>
        <strain evidence="2">G4 / LMG 22486</strain>
        <plasmid evidence="1 2">pBVIE03</plasmid>
    </source>
</reference>
<dbReference type="EMBL" id="CP000619">
    <property type="protein sequence ID" value="ABO60228.1"/>
    <property type="molecule type" value="Genomic_DNA"/>
</dbReference>
<dbReference type="KEGG" id="bvi:Bcep1808_7351"/>
<proteinExistence type="predicted"/>
<organism evidence="1 2">
    <name type="scientific">Burkholderia vietnamiensis (strain G4 / LMG 22486)</name>
    <name type="common">Burkholderia cepacia (strain R1808)</name>
    <dbReference type="NCBI Taxonomy" id="269482"/>
    <lineage>
        <taxon>Bacteria</taxon>
        <taxon>Pseudomonadati</taxon>
        <taxon>Pseudomonadota</taxon>
        <taxon>Betaproteobacteria</taxon>
        <taxon>Burkholderiales</taxon>
        <taxon>Burkholderiaceae</taxon>
        <taxon>Burkholderia</taxon>
        <taxon>Burkholderia cepacia complex</taxon>
    </lineage>
</organism>
<name>A4JVC5_BURVG</name>
<accession>A4JVC5</accession>
<sequence length="184" mass="20310">MTGRGSFFIVHSLPSGDLMLSVVELAIIREKARTLMDRWIKPDEGEVSIAYGAYLPQVGVSMGQAAADMKASVGHGLGFVFGDIVRTLELIDVEVRPGLSETDRIPFAALVRAPSDVSKEMRHQKAVLGAFLRYGNLDPATNILNRPGVFAMQMFSPAMEAGEAGRWVERINERQLKRSARWIH</sequence>
<dbReference type="HOGENOM" id="CLU_1419542_0_0_4"/>
<gene>
    <name evidence="1" type="ordered locus">Bcep1808_7351</name>
</gene>